<accession>A0A0K2D0E6</accession>
<dbReference type="EMBL" id="KT224359">
    <property type="protein sequence ID" value="ALA13193.1"/>
    <property type="molecule type" value="Genomic_DNA"/>
</dbReference>
<protein>
    <submittedName>
        <fullName evidence="1">Uncharacterized protein</fullName>
    </submittedName>
</protein>
<dbReference type="OrthoDB" id="29068at10239"/>
<name>A0A0K2D0E6_9CAUD</name>
<evidence type="ECO:0000313" key="2">
    <source>
        <dbReference type="Proteomes" id="UP000204602"/>
    </source>
</evidence>
<dbReference type="RefSeq" id="YP_009206974.1">
    <property type="nucleotide sequence ID" value="NC_028890.1"/>
</dbReference>
<reference evidence="1 2" key="1">
    <citation type="journal article" date="2015" name="Genome Announc.">
        <title>Complete Genome Sequence of Bacillus cereus Group Phage TsarBomba.</title>
        <authorList>
            <person name="Erill I."/>
            <person name="Caruso S.M."/>
        </authorList>
    </citation>
    <scope>NUCLEOTIDE SEQUENCE [LARGE SCALE GENOMIC DNA]</scope>
</reference>
<proteinExistence type="predicted"/>
<organism evidence="1 2">
    <name type="scientific">Bacillus phage TsarBomba</name>
    <dbReference type="NCBI Taxonomy" id="1690456"/>
    <lineage>
        <taxon>Viruses</taxon>
        <taxon>Duplodnaviria</taxon>
        <taxon>Heunggongvirae</taxon>
        <taxon>Uroviricota</taxon>
        <taxon>Caudoviricetes</taxon>
        <taxon>Herelleviridae</taxon>
        <taxon>Bastillevirinae</taxon>
        <taxon>Tsarbombavirus</taxon>
        <taxon>Tsarbombavirus tsarbomba</taxon>
    </lineage>
</organism>
<sequence length="92" mass="10963">MKRMTKSSKTVIYTPQGYLRDVWEDWEEKNFDFTDDPMQAYNFRNDKDVPKYLGVYGNVRINNIKDACKYLDGHVCEVDITVTTEFEVRMVH</sequence>
<dbReference type="Proteomes" id="UP000204602">
    <property type="component" value="Segment"/>
</dbReference>
<dbReference type="KEGG" id="vg:26633423"/>
<gene>
    <name evidence="1" type="ORF">TSARBOMBA_159</name>
</gene>
<dbReference type="GeneID" id="26633423"/>
<keyword evidence="2" id="KW-1185">Reference proteome</keyword>
<evidence type="ECO:0000313" key="1">
    <source>
        <dbReference type="EMBL" id="ALA13193.1"/>
    </source>
</evidence>